<organism evidence="2 3">
    <name type="scientific">Candidatus Woesebacteria bacterium GW2011_GWA1_39_8</name>
    <dbReference type="NCBI Taxonomy" id="1618552"/>
    <lineage>
        <taxon>Bacteria</taxon>
        <taxon>Candidatus Woeseibacteriota</taxon>
    </lineage>
</organism>
<evidence type="ECO:0000256" key="1">
    <source>
        <dbReference type="SAM" id="Phobius"/>
    </source>
</evidence>
<keyword evidence="1" id="KW-0812">Transmembrane</keyword>
<feature type="transmembrane region" description="Helical" evidence="1">
    <location>
        <begin position="21"/>
        <end position="48"/>
    </location>
</feature>
<gene>
    <name evidence="2" type="ORF">UT61_C0015G0010</name>
</gene>
<dbReference type="EMBL" id="LBXL01000015">
    <property type="protein sequence ID" value="KKR30031.1"/>
    <property type="molecule type" value="Genomic_DNA"/>
</dbReference>
<proteinExistence type="predicted"/>
<dbReference type="Proteomes" id="UP000034793">
    <property type="component" value="Unassembled WGS sequence"/>
</dbReference>
<evidence type="ECO:0000313" key="3">
    <source>
        <dbReference type="Proteomes" id="UP000034793"/>
    </source>
</evidence>
<keyword evidence="1" id="KW-0472">Membrane</keyword>
<keyword evidence="1" id="KW-1133">Transmembrane helix</keyword>
<protein>
    <submittedName>
        <fullName evidence="2">Uncharacterized protein</fullName>
    </submittedName>
</protein>
<feature type="transmembrane region" description="Helical" evidence="1">
    <location>
        <begin position="60"/>
        <end position="81"/>
    </location>
</feature>
<evidence type="ECO:0000313" key="2">
    <source>
        <dbReference type="EMBL" id="KKR30031.1"/>
    </source>
</evidence>
<dbReference type="AlphaFoldDB" id="A0A0G0PY41"/>
<name>A0A0G0PY41_9BACT</name>
<feature type="transmembrane region" description="Helical" evidence="1">
    <location>
        <begin position="93"/>
        <end position="110"/>
    </location>
</feature>
<comment type="caution">
    <text evidence="2">The sequence shown here is derived from an EMBL/GenBank/DDBJ whole genome shotgun (WGS) entry which is preliminary data.</text>
</comment>
<reference evidence="2 3" key="1">
    <citation type="journal article" date="2015" name="Nature">
        <title>rRNA introns, odd ribosomes, and small enigmatic genomes across a large radiation of phyla.</title>
        <authorList>
            <person name="Brown C.T."/>
            <person name="Hug L.A."/>
            <person name="Thomas B.C."/>
            <person name="Sharon I."/>
            <person name="Castelle C.J."/>
            <person name="Singh A."/>
            <person name="Wilkins M.J."/>
            <person name="Williams K.H."/>
            <person name="Banfield J.F."/>
        </authorList>
    </citation>
    <scope>NUCLEOTIDE SEQUENCE [LARGE SCALE GENOMIC DNA]</scope>
</reference>
<accession>A0A0G0PY41</accession>
<feature type="transmembrane region" description="Helical" evidence="1">
    <location>
        <begin position="130"/>
        <end position="147"/>
    </location>
</feature>
<sequence>MKNLLRNFWKWYERHTTLNTGIASGLFTIQLVHLYWLTTAVVFLRLFGKAFFTPSPIYEFIITLVDYTEIPAIITTSILYLNELRKNFNTRSLWFLFFINSQWLHIYWITDEFVLEHFTRHVGPSILPVWLAWVAIFIDYLELPVIYDTLKKFFHSLSEDGLTSALEELKEEQSGIL</sequence>